<name>A0ACB8U1I5_9APHY</name>
<accession>A0ACB8U1I5</accession>
<dbReference type="Proteomes" id="UP001055072">
    <property type="component" value="Unassembled WGS sequence"/>
</dbReference>
<comment type="caution">
    <text evidence="1">The sequence shown here is derived from an EMBL/GenBank/DDBJ whole genome shotgun (WGS) entry which is preliminary data.</text>
</comment>
<gene>
    <name evidence="1" type="ORF">BDY19DRAFT_1057707</name>
</gene>
<sequence>MTTFEDLFNKSALSVLAPESSVGFPKQDDPASWPEWLEKVETEDTDRKLAFFDEQLDFLLTLHFEQSSLTGDIDPQKPPVHLLSYLAHLQVSYEASYISSIASTPSGYTTELSRPPVPPRAHSLNTNVRASTASNKFSPLGLTVPGQHQHPSIFPPHTPHPIPSTAESDRQYVQAQGTPLRTGIWGEGSSTTETFALLWSKSRYAWVAVFRMSIQVAFLPTKMSDPLLCLTVSTTLRDKLVPVTHAREQLQALIEAAGEPASPSDPRSPVSPISKDDQDELGSLEDINLLEGLTIDPSFSSSESPLSLPSSRLGPSTRQRAFGLFTDPKAAITPQTVTPSTSRQSGLSHATLRKSFRKTLRTVSGFQIRMRTVFVPYFMLPQTAKMSEPRPSVPVGLDESDEELDPESLRERELIEHGADEHTVVLCVEVLNSGDSDAGFAIEGVNVTVSGDGANARLIGWGEAGLSRPDNVFPLLLAPREQYNLLYAVTFMRSPEMDEFSLAKGRGLPGSNALPELQRAVVIIINGRPYYLNEDETEDSRLNLTKLSYPTQTFPSRWNCVLDLSPQAPKAPAGQEQRTALPEPASPFPSAPTKGRPASASFAQNVPKLGANLTSPSVAGSKRHTFSAMDADAESPKYRGMLSPVNYRSVTSMLNPSNQRDPSAQTGSLPPSSTTPTPPPNPISSRASYAPPSVVAKAFGGIGSRTPTTTYGPLDPSLPSLPSVQRSRSYRHVADDSVGGQISLDGIPQTPAYPAFPMSPSPSTPHWQGPLASQQSGPIGPSVEIRREKGPNVAGVPPTPGPRVSAAGAFTQSDSFRDVVNADGQGEPIIVSVGLLWQDGGLAGRPGKIYPLDKFTLDIFVFNRSSWTRRFEVSYPDRREQRKEQKLLGGMAMENDGLASPGIIATENRVRIGPLLPSTCQSVRMDFLALTPGVHSVESLTLTDIQSGYVMHLRSVMDVIVHEHELTHPV</sequence>
<organism evidence="1 2">
    <name type="scientific">Irpex rosettiformis</name>
    <dbReference type="NCBI Taxonomy" id="378272"/>
    <lineage>
        <taxon>Eukaryota</taxon>
        <taxon>Fungi</taxon>
        <taxon>Dikarya</taxon>
        <taxon>Basidiomycota</taxon>
        <taxon>Agaricomycotina</taxon>
        <taxon>Agaricomycetes</taxon>
        <taxon>Polyporales</taxon>
        <taxon>Irpicaceae</taxon>
        <taxon>Irpex</taxon>
    </lineage>
</organism>
<keyword evidence="2" id="KW-1185">Reference proteome</keyword>
<protein>
    <submittedName>
        <fullName evidence="1">TRAPP trafficking subunit Trs65-domain-containing protein</fullName>
    </submittedName>
</protein>
<dbReference type="EMBL" id="MU274915">
    <property type="protein sequence ID" value="KAI0088084.1"/>
    <property type="molecule type" value="Genomic_DNA"/>
</dbReference>
<reference evidence="1" key="1">
    <citation type="journal article" date="2021" name="Environ. Microbiol.">
        <title>Gene family expansions and transcriptome signatures uncover fungal adaptations to wood decay.</title>
        <authorList>
            <person name="Hage H."/>
            <person name="Miyauchi S."/>
            <person name="Viragh M."/>
            <person name="Drula E."/>
            <person name="Min B."/>
            <person name="Chaduli D."/>
            <person name="Navarro D."/>
            <person name="Favel A."/>
            <person name="Norest M."/>
            <person name="Lesage-Meessen L."/>
            <person name="Balint B."/>
            <person name="Merenyi Z."/>
            <person name="de Eugenio L."/>
            <person name="Morin E."/>
            <person name="Martinez A.T."/>
            <person name="Baldrian P."/>
            <person name="Stursova M."/>
            <person name="Martinez M.J."/>
            <person name="Novotny C."/>
            <person name="Magnuson J.K."/>
            <person name="Spatafora J.W."/>
            <person name="Maurice S."/>
            <person name="Pangilinan J."/>
            <person name="Andreopoulos W."/>
            <person name="LaButti K."/>
            <person name="Hundley H."/>
            <person name="Na H."/>
            <person name="Kuo A."/>
            <person name="Barry K."/>
            <person name="Lipzen A."/>
            <person name="Henrissat B."/>
            <person name="Riley R."/>
            <person name="Ahrendt S."/>
            <person name="Nagy L.G."/>
            <person name="Grigoriev I.V."/>
            <person name="Martin F."/>
            <person name="Rosso M.N."/>
        </authorList>
    </citation>
    <scope>NUCLEOTIDE SEQUENCE</scope>
    <source>
        <strain evidence="1">CBS 384.51</strain>
    </source>
</reference>
<evidence type="ECO:0000313" key="2">
    <source>
        <dbReference type="Proteomes" id="UP001055072"/>
    </source>
</evidence>
<proteinExistence type="predicted"/>
<evidence type="ECO:0000313" key="1">
    <source>
        <dbReference type="EMBL" id="KAI0088084.1"/>
    </source>
</evidence>